<dbReference type="InterPro" id="IPR045378">
    <property type="entry name" value="LNT_N"/>
</dbReference>
<evidence type="ECO:0000256" key="8">
    <source>
        <dbReference type="ARBA" id="ARBA00023315"/>
    </source>
</evidence>
<evidence type="ECO:0000313" key="11">
    <source>
        <dbReference type="EMBL" id="AFJ02936.1"/>
    </source>
</evidence>
<organism evidence="11 12">
    <name type="scientific">Methylophaga frappieri (strain ATCC BAA-2434 / DSM 25690 / JAM7)</name>
    <dbReference type="NCBI Taxonomy" id="754477"/>
    <lineage>
        <taxon>Bacteria</taxon>
        <taxon>Pseudomonadati</taxon>
        <taxon>Pseudomonadota</taxon>
        <taxon>Gammaproteobacteria</taxon>
        <taxon>Thiotrichales</taxon>
        <taxon>Piscirickettsiaceae</taxon>
        <taxon>Methylophaga</taxon>
    </lineage>
</organism>
<gene>
    <name evidence="9" type="primary">lnt</name>
    <name evidence="11" type="ordered locus">Q7C_1795</name>
</gene>
<dbReference type="UniPathway" id="UPA00666"/>
<dbReference type="EC" id="2.3.1.269" evidence="9"/>
<dbReference type="PATRIC" id="fig|754477.3.peg.1766"/>
<sequence>MFSESRQGVRGAWGSWLALLAGAIMPLGFAPFYAFPVCIFSLLLLFLSWRDVPASRAFWRGWLFGVGLFTVGISWIYVAIHVFGQASWPLAGGLTAGFIAFLALMPAMLGWLVKKSQHRRFGTAEYVVLLPIAWVAFEVFKSVFLSGFPWLEVGTAQIDSPLAGWIPLLGVYGASWLVALTAGLLLVAWQSRQFLWLLPALSLWALGPVLNQIDWTAEAGNPIRFSLIQGNIDQAIKWDAAQLNRTLSLYAELTADNWDSDLVIWPENAATAFFHQIDDAFLTPLAAEAARHDTELLIGLPVLDADGEQYYNSMAMLGEEPMFYHKKQLVPFGDYMPFEWLRGLIAFFDLPMSGFVPGQATQPLIKATGQTLGITICYEDAFTEEVRQTLPEATLLVNATNNAWYGDSFAPHQHLQISRSRALESGRPLLRVTTNGISAQVDHQGKIVQQSPQFATSVLSGEIQPRQGMTPYVQFGQWPFRLGLLLLLAGWAYYRIFYQRDEF</sequence>
<feature type="transmembrane region" description="Helical" evidence="9">
    <location>
        <begin position="194"/>
        <end position="213"/>
    </location>
</feature>
<dbReference type="PANTHER" id="PTHR38686">
    <property type="entry name" value="APOLIPOPROTEIN N-ACYLTRANSFERASE"/>
    <property type="match status" value="1"/>
</dbReference>
<evidence type="ECO:0000256" key="1">
    <source>
        <dbReference type="ARBA" id="ARBA00004651"/>
    </source>
</evidence>
<keyword evidence="8 9" id="KW-0012">Acyltransferase</keyword>
<comment type="catalytic activity">
    <reaction evidence="9">
        <text>N-terminal S-1,2-diacyl-sn-glyceryl-L-cysteinyl-[lipoprotein] + a glycerophospholipid = N-acyl-S-1,2-diacyl-sn-glyceryl-L-cysteinyl-[lipoprotein] + a 2-acyl-sn-glycero-3-phospholipid + H(+)</text>
        <dbReference type="Rhea" id="RHEA:48228"/>
        <dbReference type="Rhea" id="RHEA-COMP:14681"/>
        <dbReference type="Rhea" id="RHEA-COMP:14684"/>
        <dbReference type="ChEBI" id="CHEBI:15378"/>
        <dbReference type="ChEBI" id="CHEBI:136912"/>
        <dbReference type="ChEBI" id="CHEBI:140656"/>
        <dbReference type="ChEBI" id="CHEBI:140657"/>
        <dbReference type="ChEBI" id="CHEBI:140660"/>
        <dbReference type="EC" id="2.3.1.269"/>
    </reaction>
</comment>
<dbReference type="EMBL" id="CP003380">
    <property type="protein sequence ID" value="AFJ02936.1"/>
    <property type="molecule type" value="Genomic_DNA"/>
</dbReference>
<name>I1YJ43_METFJ</name>
<feature type="domain" description="CN hydrolase" evidence="10">
    <location>
        <begin position="228"/>
        <end position="465"/>
    </location>
</feature>
<dbReference type="InterPro" id="IPR036526">
    <property type="entry name" value="C-N_Hydrolase_sf"/>
</dbReference>
<comment type="similarity">
    <text evidence="2 9">Belongs to the CN hydrolase family. Apolipoprotein N-acyltransferase subfamily.</text>
</comment>
<dbReference type="OrthoDB" id="9804277at2"/>
<evidence type="ECO:0000259" key="10">
    <source>
        <dbReference type="PROSITE" id="PS50263"/>
    </source>
</evidence>
<dbReference type="NCBIfam" id="TIGR00546">
    <property type="entry name" value="lnt"/>
    <property type="match status" value="1"/>
</dbReference>
<evidence type="ECO:0000256" key="3">
    <source>
        <dbReference type="ARBA" id="ARBA00022475"/>
    </source>
</evidence>
<reference evidence="11" key="1">
    <citation type="journal article" date="2012" name="J. Bacteriol.">
        <title>Complete genome sequences of Methylophaga sp. strain JAM1 and Methylophaga sp. strain JAM7.</title>
        <authorList>
            <person name="Villeneuve C."/>
            <person name="Martineau C."/>
            <person name="Mauffrey F."/>
            <person name="Villemur R."/>
        </authorList>
    </citation>
    <scope>NUCLEOTIDE SEQUENCE [LARGE SCALE GENOMIC DNA]</scope>
    <source>
        <strain evidence="11">JAM7</strain>
    </source>
</reference>
<evidence type="ECO:0000256" key="9">
    <source>
        <dbReference type="HAMAP-Rule" id="MF_01148"/>
    </source>
</evidence>
<dbReference type="Gene3D" id="3.60.110.10">
    <property type="entry name" value="Carbon-nitrogen hydrolase"/>
    <property type="match status" value="1"/>
</dbReference>
<evidence type="ECO:0000256" key="2">
    <source>
        <dbReference type="ARBA" id="ARBA00010065"/>
    </source>
</evidence>
<keyword evidence="11" id="KW-0449">Lipoprotein</keyword>
<feature type="transmembrane region" description="Helical" evidence="9">
    <location>
        <begin position="90"/>
        <end position="112"/>
    </location>
</feature>
<dbReference type="InterPro" id="IPR003010">
    <property type="entry name" value="C-N_Hydrolase"/>
</dbReference>
<dbReference type="PROSITE" id="PS50263">
    <property type="entry name" value="CN_HYDROLASE"/>
    <property type="match status" value="1"/>
</dbReference>
<keyword evidence="5 9" id="KW-0812">Transmembrane</keyword>
<dbReference type="PANTHER" id="PTHR38686:SF1">
    <property type="entry name" value="APOLIPOPROTEIN N-ACYLTRANSFERASE"/>
    <property type="match status" value="1"/>
</dbReference>
<keyword evidence="12" id="KW-1185">Reference proteome</keyword>
<dbReference type="eggNOG" id="COG0815">
    <property type="taxonomic scope" value="Bacteria"/>
</dbReference>
<dbReference type="InterPro" id="IPR004563">
    <property type="entry name" value="Apolipo_AcylTrfase"/>
</dbReference>
<dbReference type="HOGENOM" id="CLU_019563_3_0_6"/>
<keyword evidence="6 9" id="KW-1133">Transmembrane helix</keyword>
<dbReference type="GO" id="GO:0016410">
    <property type="term" value="F:N-acyltransferase activity"/>
    <property type="evidence" value="ECO:0007669"/>
    <property type="project" value="UniProtKB-UniRule"/>
</dbReference>
<keyword evidence="9" id="KW-0997">Cell inner membrane</keyword>
<dbReference type="RefSeq" id="WP_014704356.1">
    <property type="nucleotide sequence ID" value="NC_017856.1"/>
</dbReference>
<dbReference type="SUPFAM" id="SSF56317">
    <property type="entry name" value="Carbon-nitrogen hydrolase"/>
    <property type="match status" value="1"/>
</dbReference>
<evidence type="ECO:0000256" key="4">
    <source>
        <dbReference type="ARBA" id="ARBA00022679"/>
    </source>
</evidence>
<dbReference type="KEGG" id="mec:Q7C_1795"/>
<feature type="transmembrane region" description="Helical" evidence="9">
    <location>
        <begin position="165"/>
        <end position="187"/>
    </location>
</feature>
<dbReference type="GO" id="GO:0042158">
    <property type="term" value="P:lipoprotein biosynthetic process"/>
    <property type="evidence" value="ECO:0007669"/>
    <property type="project" value="UniProtKB-UniRule"/>
</dbReference>
<dbReference type="Pfam" id="PF20154">
    <property type="entry name" value="LNT_N"/>
    <property type="match status" value="1"/>
</dbReference>
<evidence type="ECO:0000256" key="6">
    <source>
        <dbReference type="ARBA" id="ARBA00022989"/>
    </source>
</evidence>
<dbReference type="STRING" id="754477.Q7C_1795"/>
<comment type="function">
    <text evidence="9">Catalyzes the phospholipid dependent N-acylation of the N-terminal cysteine of apolipoprotein, the last step in lipoprotein maturation.</text>
</comment>
<comment type="subcellular location">
    <subcellularLocation>
        <location evidence="9">Cell inner membrane</location>
        <topology evidence="9">Multi-pass membrane protein</topology>
    </subcellularLocation>
    <subcellularLocation>
        <location evidence="1">Cell membrane</location>
        <topology evidence="1">Multi-pass membrane protein</topology>
    </subcellularLocation>
</comment>
<comment type="pathway">
    <text evidence="9">Protein modification; lipoprotein biosynthesis (N-acyl transfer).</text>
</comment>
<feature type="transmembrane region" description="Helical" evidence="9">
    <location>
        <begin position="61"/>
        <end position="84"/>
    </location>
</feature>
<dbReference type="GO" id="GO:0005886">
    <property type="term" value="C:plasma membrane"/>
    <property type="evidence" value="ECO:0007669"/>
    <property type="project" value="UniProtKB-SubCell"/>
</dbReference>
<dbReference type="HAMAP" id="MF_01148">
    <property type="entry name" value="Lnt"/>
    <property type="match status" value="1"/>
</dbReference>
<dbReference type="Pfam" id="PF00795">
    <property type="entry name" value="CN_hydrolase"/>
    <property type="match status" value="1"/>
</dbReference>
<accession>I1YJ43</accession>
<proteinExistence type="inferred from homology"/>
<keyword evidence="3 9" id="KW-1003">Cell membrane</keyword>
<feature type="transmembrane region" description="Helical" evidence="9">
    <location>
        <begin position="124"/>
        <end position="145"/>
    </location>
</feature>
<dbReference type="AlphaFoldDB" id="I1YJ43"/>
<keyword evidence="4 9" id="KW-0808">Transferase</keyword>
<feature type="transmembrane region" description="Helical" evidence="9">
    <location>
        <begin position="16"/>
        <end position="49"/>
    </location>
</feature>
<evidence type="ECO:0000256" key="5">
    <source>
        <dbReference type="ARBA" id="ARBA00022692"/>
    </source>
</evidence>
<evidence type="ECO:0000313" key="12">
    <source>
        <dbReference type="Proteomes" id="UP000009145"/>
    </source>
</evidence>
<dbReference type="CDD" id="cd07571">
    <property type="entry name" value="ALP_N-acyl_transferase"/>
    <property type="match status" value="1"/>
</dbReference>
<dbReference type="Proteomes" id="UP000009145">
    <property type="component" value="Chromosome"/>
</dbReference>
<feature type="transmembrane region" description="Helical" evidence="9">
    <location>
        <begin position="478"/>
        <end position="497"/>
    </location>
</feature>
<keyword evidence="7 9" id="KW-0472">Membrane</keyword>
<protein>
    <recommendedName>
        <fullName evidence="9">Apolipoprotein N-acyltransferase</fullName>
        <shortName evidence="9">ALP N-acyltransferase</shortName>
        <ecNumber evidence="9">2.3.1.269</ecNumber>
    </recommendedName>
</protein>
<evidence type="ECO:0000256" key="7">
    <source>
        <dbReference type="ARBA" id="ARBA00023136"/>
    </source>
</evidence>